<comment type="caution">
    <text evidence="1">The sequence shown here is derived from an EMBL/GenBank/DDBJ whole genome shotgun (WGS) entry which is preliminary data.</text>
</comment>
<protein>
    <submittedName>
        <fullName evidence="1">Uncharacterized protein</fullName>
    </submittedName>
</protein>
<evidence type="ECO:0000313" key="2">
    <source>
        <dbReference type="Proteomes" id="UP001054945"/>
    </source>
</evidence>
<sequence length="91" mass="10115">MSLVYECLDVADNLIDDCLEEANNLSEMVCGLVELKPGAFPAATGKIINNYGNTPSDRCIVSYGIKYGPIRNYLQYLATHRQRTVPENNLC</sequence>
<proteinExistence type="predicted"/>
<accession>A0AAV4MU51</accession>
<gene>
    <name evidence="1" type="ORF">CEXT_573951</name>
</gene>
<dbReference type="AlphaFoldDB" id="A0AAV4MU51"/>
<name>A0AAV4MU51_CAEEX</name>
<evidence type="ECO:0000313" key="1">
    <source>
        <dbReference type="EMBL" id="GIX75985.1"/>
    </source>
</evidence>
<keyword evidence="2" id="KW-1185">Reference proteome</keyword>
<organism evidence="1 2">
    <name type="scientific">Caerostris extrusa</name>
    <name type="common">Bark spider</name>
    <name type="synonym">Caerostris bankana</name>
    <dbReference type="NCBI Taxonomy" id="172846"/>
    <lineage>
        <taxon>Eukaryota</taxon>
        <taxon>Metazoa</taxon>
        <taxon>Ecdysozoa</taxon>
        <taxon>Arthropoda</taxon>
        <taxon>Chelicerata</taxon>
        <taxon>Arachnida</taxon>
        <taxon>Araneae</taxon>
        <taxon>Araneomorphae</taxon>
        <taxon>Entelegynae</taxon>
        <taxon>Araneoidea</taxon>
        <taxon>Araneidae</taxon>
        <taxon>Caerostris</taxon>
    </lineage>
</organism>
<reference evidence="1 2" key="1">
    <citation type="submission" date="2021-06" db="EMBL/GenBank/DDBJ databases">
        <title>Caerostris extrusa draft genome.</title>
        <authorList>
            <person name="Kono N."/>
            <person name="Arakawa K."/>
        </authorList>
    </citation>
    <scope>NUCLEOTIDE SEQUENCE [LARGE SCALE GENOMIC DNA]</scope>
</reference>
<dbReference type="Proteomes" id="UP001054945">
    <property type="component" value="Unassembled WGS sequence"/>
</dbReference>
<dbReference type="EMBL" id="BPLR01020213">
    <property type="protein sequence ID" value="GIX75985.1"/>
    <property type="molecule type" value="Genomic_DNA"/>
</dbReference>